<evidence type="ECO:0000256" key="1">
    <source>
        <dbReference type="PROSITE-ProRule" id="PRU00339"/>
    </source>
</evidence>
<proteinExistence type="predicted"/>
<dbReference type="EMBL" id="CP150496">
    <property type="protein sequence ID" value="WYW55394.1"/>
    <property type="molecule type" value="Genomic_DNA"/>
</dbReference>
<reference evidence="3 4" key="1">
    <citation type="submission" date="2024-03" db="EMBL/GenBank/DDBJ databases">
        <authorList>
            <person name="Cao K."/>
        </authorList>
    </citation>
    <scope>NUCLEOTIDE SEQUENCE [LARGE SCALE GENOMIC DNA]</scope>
    <source>
        <strain evidence="3 4">MCCC 1K00696</strain>
    </source>
</reference>
<feature type="repeat" description="TPR" evidence="1">
    <location>
        <begin position="117"/>
        <end position="150"/>
    </location>
</feature>
<feature type="signal peptide" evidence="2">
    <location>
        <begin position="1"/>
        <end position="24"/>
    </location>
</feature>
<dbReference type="SMART" id="SM00028">
    <property type="entry name" value="TPR"/>
    <property type="match status" value="8"/>
</dbReference>
<dbReference type="Pfam" id="PF13181">
    <property type="entry name" value="TPR_8"/>
    <property type="match status" value="1"/>
</dbReference>
<organism evidence="3 4">
    <name type="scientific">Polaribacter marinaquae</name>
    <dbReference type="NCBI Taxonomy" id="1642819"/>
    <lineage>
        <taxon>Bacteria</taxon>
        <taxon>Pseudomonadati</taxon>
        <taxon>Bacteroidota</taxon>
        <taxon>Flavobacteriia</taxon>
        <taxon>Flavobacteriales</taxon>
        <taxon>Flavobacteriaceae</taxon>
    </lineage>
</organism>
<dbReference type="Gene3D" id="1.25.40.10">
    <property type="entry name" value="Tetratricopeptide repeat domain"/>
    <property type="match status" value="3"/>
</dbReference>
<feature type="chain" id="PRO_5046803112" evidence="2">
    <location>
        <begin position="25"/>
        <end position="418"/>
    </location>
</feature>
<dbReference type="Proteomes" id="UP001491088">
    <property type="component" value="Chromosome"/>
</dbReference>
<gene>
    <name evidence="3" type="ORF">WG950_12755</name>
</gene>
<feature type="repeat" description="TPR" evidence="1">
    <location>
        <begin position="322"/>
        <end position="355"/>
    </location>
</feature>
<dbReference type="Pfam" id="PF13174">
    <property type="entry name" value="TPR_6"/>
    <property type="match status" value="1"/>
</dbReference>
<evidence type="ECO:0000313" key="3">
    <source>
        <dbReference type="EMBL" id="WYW55394.1"/>
    </source>
</evidence>
<dbReference type="PROSITE" id="PS50005">
    <property type="entry name" value="TPR"/>
    <property type="match status" value="2"/>
</dbReference>
<evidence type="ECO:0000256" key="2">
    <source>
        <dbReference type="SAM" id="SignalP"/>
    </source>
</evidence>
<dbReference type="InterPro" id="IPR019734">
    <property type="entry name" value="TPR_rpt"/>
</dbReference>
<keyword evidence="4" id="KW-1185">Reference proteome</keyword>
<evidence type="ECO:0000313" key="4">
    <source>
        <dbReference type="Proteomes" id="UP001491088"/>
    </source>
</evidence>
<keyword evidence="2" id="KW-0732">Signal</keyword>
<dbReference type="InterPro" id="IPR011990">
    <property type="entry name" value="TPR-like_helical_dom_sf"/>
</dbReference>
<accession>A0ABZ2TQI5</accession>
<dbReference type="PANTHER" id="PTHR12558:SF13">
    <property type="entry name" value="CELL DIVISION CYCLE PROTEIN 27 HOMOLOG"/>
    <property type="match status" value="1"/>
</dbReference>
<dbReference type="RefSeq" id="WP_340932863.1">
    <property type="nucleotide sequence ID" value="NZ_CP150496.1"/>
</dbReference>
<name>A0ABZ2TQI5_9FLAO</name>
<dbReference type="PANTHER" id="PTHR12558">
    <property type="entry name" value="CELL DIVISION CYCLE 16,23,27"/>
    <property type="match status" value="1"/>
</dbReference>
<protein>
    <submittedName>
        <fullName evidence="3">Tetratricopeptide repeat protein</fullName>
    </submittedName>
</protein>
<sequence length="418" mass="49047">MKKRILIVLLFVVVKVGAQTSAFSAIDSLSDNGRYHLALKKLKAIKDQSFLSNYKTAVIYESIDNYKETANYLEKALDFKEDKKASLKLAKAYQKLSKSNQSIAIYEKLLAKDSLNLILEYQLGKLYLQYRKSKKAISLFKDLIEKDSTNAHYSYQLGLAYAYTKDRDRMINSFIKTYKKDSLHVKSISKLALSFFKLREKDSTYLFINKGLAVAPNHININKVKVNQFYREKKYKEIVPILLKLDSIKPMDLFTNTMLGKVYYNLEGFDNAKVRFENAAEIDATNFKTFTYLGHIGIKKENFSKAMFNYLRAATIGKEKRDEEYYGLASAYYKMKRPKMALRFYEKAFEENRKNHNAKFQVAKITDDLYKDKKMAYKQYKSYNELFKNLDKVESEYVQKRISEIKKDYFMRGEKLEE</sequence>
<keyword evidence="1" id="KW-0802">TPR repeat</keyword>
<dbReference type="SUPFAM" id="SSF48452">
    <property type="entry name" value="TPR-like"/>
    <property type="match status" value="2"/>
</dbReference>